<gene>
    <name evidence="3" type="ORF">Cci01nite_45610</name>
</gene>
<feature type="region of interest" description="Disordered" evidence="1">
    <location>
        <begin position="150"/>
        <end position="169"/>
    </location>
</feature>
<evidence type="ECO:0000259" key="2">
    <source>
        <dbReference type="Pfam" id="PF01814"/>
    </source>
</evidence>
<evidence type="ECO:0000313" key="4">
    <source>
        <dbReference type="Proteomes" id="UP000659904"/>
    </source>
</evidence>
<dbReference type="PANTHER" id="PTHR35585">
    <property type="entry name" value="HHE DOMAIN PROTEIN (AFU_ORTHOLOGUE AFUA_4G00730)"/>
    <property type="match status" value="1"/>
</dbReference>
<proteinExistence type="predicted"/>
<dbReference type="AlphaFoldDB" id="A0A8J3KAK3"/>
<dbReference type="PANTHER" id="PTHR35585:SF1">
    <property type="entry name" value="HHE DOMAIN PROTEIN (AFU_ORTHOLOGUE AFUA_4G00730)"/>
    <property type="match status" value="1"/>
</dbReference>
<comment type="caution">
    <text evidence="3">The sequence shown here is derived from an EMBL/GenBank/DDBJ whole genome shotgun (WGS) entry which is preliminary data.</text>
</comment>
<keyword evidence="4" id="KW-1185">Reference proteome</keyword>
<dbReference type="InterPro" id="IPR012312">
    <property type="entry name" value="Hemerythrin-like"/>
</dbReference>
<name>A0A8J3KAK3_9ACTN</name>
<reference evidence="3 4" key="1">
    <citation type="submission" date="2021-01" db="EMBL/GenBank/DDBJ databases">
        <title>Whole genome shotgun sequence of Catellatospora citrea NBRC 14495.</title>
        <authorList>
            <person name="Komaki H."/>
            <person name="Tamura T."/>
        </authorList>
    </citation>
    <scope>NUCLEOTIDE SEQUENCE [LARGE SCALE GENOMIC DNA]</scope>
    <source>
        <strain evidence="3 4">NBRC 14495</strain>
    </source>
</reference>
<dbReference type="EMBL" id="BONH01000021">
    <property type="protein sequence ID" value="GIF99467.1"/>
    <property type="molecule type" value="Genomic_DNA"/>
</dbReference>
<protein>
    <recommendedName>
        <fullName evidence="2">Hemerythrin-like domain-containing protein</fullName>
    </recommendedName>
</protein>
<sequence length="189" mass="20480">MTTARQDVIDTLLGQHQQIKLLFAQVESATREHKQELFTELVATLAVHETVEQHLVHPLAERDLPDGPKVVPARLAEEDEARQALSALYAQGVADAGFDAQLAVLRDSVAAHAEAEEELEFLRLREVTDPAELARMEEVVRAAQLLAPSAAQPDAATGEARPLAGPPDEVFDRVRELLAQSAGEGGVRS</sequence>
<dbReference type="Proteomes" id="UP000659904">
    <property type="component" value="Unassembled WGS sequence"/>
</dbReference>
<evidence type="ECO:0000256" key="1">
    <source>
        <dbReference type="SAM" id="MobiDB-lite"/>
    </source>
</evidence>
<accession>A0A8J3KAK3</accession>
<dbReference type="Pfam" id="PF01814">
    <property type="entry name" value="Hemerythrin"/>
    <property type="match status" value="1"/>
</dbReference>
<evidence type="ECO:0000313" key="3">
    <source>
        <dbReference type="EMBL" id="GIF99467.1"/>
    </source>
</evidence>
<dbReference type="RefSeq" id="WP_120322457.1">
    <property type="nucleotide sequence ID" value="NZ_BONH01000021.1"/>
</dbReference>
<feature type="domain" description="Hemerythrin-like" evidence="2">
    <location>
        <begin position="8"/>
        <end position="120"/>
    </location>
</feature>
<organism evidence="3 4">
    <name type="scientific">Catellatospora citrea</name>
    <dbReference type="NCBI Taxonomy" id="53366"/>
    <lineage>
        <taxon>Bacteria</taxon>
        <taxon>Bacillati</taxon>
        <taxon>Actinomycetota</taxon>
        <taxon>Actinomycetes</taxon>
        <taxon>Micromonosporales</taxon>
        <taxon>Micromonosporaceae</taxon>
        <taxon>Catellatospora</taxon>
    </lineage>
</organism>